<evidence type="ECO:0000256" key="6">
    <source>
        <dbReference type="ARBA" id="ARBA00023225"/>
    </source>
</evidence>
<feature type="coiled-coil region" evidence="7">
    <location>
        <begin position="44"/>
        <end position="123"/>
    </location>
</feature>
<dbReference type="AlphaFoldDB" id="A0A7G9WCK5"/>
<comment type="function">
    <text evidence="1">Needed for flagellar regrowth and assembly.</text>
</comment>
<keyword evidence="7" id="KW-0175">Coiled coil</keyword>
<dbReference type="RefSeq" id="WP_213166808.1">
    <property type="nucleotide sequence ID" value="NZ_CP058559.1"/>
</dbReference>
<evidence type="ECO:0000256" key="1">
    <source>
        <dbReference type="ARBA" id="ARBA00003041"/>
    </source>
</evidence>
<keyword evidence="3" id="KW-0813">Transport</keyword>
<dbReference type="Pfam" id="PF02108">
    <property type="entry name" value="FliH"/>
    <property type="match status" value="1"/>
</dbReference>
<dbReference type="InterPro" id="IPR018035">
    <property type="entry name" value="Flagellar_FliH/T3SS_HrpE"/>
</dbReference>
<keyword evidence="10" id="KW-1185">Reference proteome</keyword>
<name>A0A7G9WCK5_ALKCA</name>
<evidence type="ECO:0000313" key="9">
    <source>
        <dbReference type="EMBL" id="QNO16417.1"/>
    </source>
</evidence>
<dbReference type="Proteomes" id="UP000516160">
    <property type="component" value="Chromosome"/>
</dbReference>
<keyword evidence="4" id="KW-1005">Bacterial flagellum biogenesis</keyword>
<organism evidence="9 10">
    <name type="scientific">Alkalicella caledoniensis</name>
    <dbReference type="NCBI Taxonomy" id="2731377"/>
    <lineage>
        <taxon>Bacteria</taxon>
        <taxon>Bacillati</taxon>
        <taxon>Bacillota</taxon>
        <taxon>Clostridia</taxon>
        <taxon>Eubacteriales</taxon>
        <taxon>Proteinivoracaceae</taxon>
        <taxon>Alkalicella</taxon>
    </lineage>
</organism>
<dbReference type="GO" id="GO:0005829">
    <property type="term" value="C:cytosol"/>
    <property type="evidence" value="ECO:0007669"/>
    <property type="project" value="TreeGrafter"/>
</dbReference>
<evidence type="ECO:0000256" key="2">
    <source>
        <dbReference type="ARBA" id="ARBA00006602"/>
    </source>
</evidence>
<accession>A0A7G9WCK5</accession>
<evidence type="ECO:0000256" key="4">
    <source>
        <dbReference type="ARBA" id="ARBA00022795"/>
    </source>
</evidence>
<protein>
    <recommendedName>
        <fullName evidence="8">Flagellar assembly protein FliH/Type III secretion system HrpE domain-containing protein</fullName>
    </recommendedName>
</protein>
<evidence type="ECO:0000259" key="8">
    <source>
        <dbReference type="Pfam" id="PF02108"/>
    </source>
</evidence>
<sequence length="232" mass="26956">MSKIIKGNQARAMDYRKIEAVKLPVFDDNSLQEYQTLELTLSPEEILETAKNEQKKIIKQAKEEAEQLKRLASEQGFQQGFQEGMKSAKEDQEKLQQEFINRFRELESEFNNKQCKLKNEAAKDVTEIALYIAQKLVGDLLNDKQDLIVEIYKLLLPLVTDKKIREIKVNSTDFDIIQDYLKFTNKSEVIPLTVADELDPKTIYIDTEQGYIMKNLNRELEELVGELRSIYG</sequence>
<comment type="similarity">
    <text evidence="2">Belongs to the FliH family.</text>
</comment>
<evidence type="ECO:0000313" key="10">
    <source>
        <dbReference type="Proteomes" id="UP000516160"/>
    </source>
</evidence>
<dbReference type="GO" id="GO:0044781">
    <property type="term" value="P:bacterial-type flagellum organization"/>
    <property type="evidence" value="ECO:0007669"/>
    <property type="project" value="UniProtKB-KW"/>
</dbReference>
<gene>
    <name evidence="9" type="ORF">HYG86_17365</name>
</gene>
<dbReference type="EMBL" id="CP058559">
    <property type="protein sequence ID" value="QNO16417.1"/>
    <property type="molecule type" value="Genomic_DNA"/>
</dbReference>
<keyword evidence="6" id="KW-1006">Bacterial flagellum protein export</keyword>
<dbReference type="GO" id="GO:0015031">
    <property type="term" value="P:protein transport"/>
    <property type="evidence" value="ECO:0007669"/>
    <property type="project" value="UniProtKB-KW"/>
</dbReference>
<evidence type="ECO:0000256" key="5">
    <source>
        <dbReference type="ARBA" id="ARBA00022927"/>
    </source>
</evidence>
<proteinExistence type="inferred from homology"/>
<keyword evidence="5" id="KW-0653">Protein transport</keyword>
<dbReference type="PANTHER" id="PTHR34982:SF1">
    <property type="entry name" value="FLAGELLAR ASSEMBLY PROTEIN FLIH"/>
    <property type="match status" value="1"/>
</dbReference>
<feature type="domain" description="Flagellar assembly protein FliH/Type III secretion system HrpE" evidence="8">
    <location>
        <begin position="100"/>
        <end position="212"/>
    </location>
</feature>
<dbReference type="KEGG" id="acae:HYG86_17365"/>
<reference evidence="9 10" key="1">
    <citation type="submission" date="2020-07" db="EMBL/GenBank/DDBJ databases">
        <title>Alkalicella. sp. LB2 genome.</title>
        <authorList>
            <person name="Postec A."/>
            <person name="Quemeneur M."/>
        </authorList>
    </citation>
    <scope>NUCLEOTIDE SEQUENCE [LARGE SCALE GENOMIC DNA]</scope>
    <source>
        <strain evidence="9 10">LB2</strain>
    </source>
</reference>
<evidence type="ECO:0000256" key="7">
    <source>
        <dbReference type="SAM" id="Coils"/>
    </source>
</evidence>
<dbReference type="InterPro" id="IPR051472">
    <property type="entry name" value="T3SS_Stator/FliH"/>
</dbReference>
<dbReference type="PANTHER" id="PTHR34982">
    <property type="entry name" value="YOP PROTEINS TRANSLOCATION PROTEIN L"/>
    <property type="match status" value="1"/>
</dbReference>
<evidence type="ECO:0000256" key="3">
    <source>
        <dbReference type="ARBA" id="ARBA00022448"/>
    </source>
</evidence>